<comment type="caution">
    <text evidence="1">The sequence shown here is derived from an EMBL/GenBank/DDBJ whole genome shotgun (WGS) entry which is preliminary data.</text>
</comment>
<evidence type="ECO:0000313" key="1">
    <source>
        <dbReference type="EMBL" id="GJT37738.1"/>
    </source>
</evidence>
<reference evidence="1" key="1">
    <citation type="journal article" date="2022" name="Int. J. Mol. Sci.">
        <title>Draft Genome of Tanacetum Coccineum: Genomic Comparison of Closely Related Tanacetum-Family Plants.</title>
        <authorList>
            <person name="Yamashiro T."/>
            <person name="Shiraishi A."/>
            <person name="Nakayama K."/>
            <person name="Satake H."/>
        </authorList>
    </citation>
    <scope>NUCLEOTIDE SEQUENCE</scope>
</reference>
<sequence>MGAIGTNSLLISAPSMISNKSEFNFLDDNEWNARTYFKWLASSQGEGQGSYSNSKCCSFHKVLCFIQRYLLPSMVSAVPHILMHSKMRPQTSEEMKGLLDINALNREVRRLKKQTLSQAKQILKLKAKLKKLSKFVQPVVKHHAFWVENQNLKKQKNEERSKRKK</sequence>
<gene>
    <name evidence="1" type="ORF">Tco_0937603</name>
</gene>
<name>A0ABQ5DHH8_9ASTR</name>
<keyword evidence="2" id="KW-1185">Reference proteome</keyword>
<organism evidence="1 2">
    <name type="scientific">Tanacetum coccineum</name>
    <dbReference type="NCBI Taxonomy" id="301880"/>
    <lineage>
        <taxon>Eukaryota</taxon>
        <taxon>Viridiplantae</taxon>
        <taxon>Streptophyta</taxon>
        <taxon>Embryophyta</taxon>
        <taxon>Tracheophyta</taxon>
        <taxon>Spermatophyta</taxon>
        <taxon>Magnoliopsida</taxon>
        <taxon>eudicotyledons</taxon>
        <taxon>Gunneridae</taxon>
        <taxon>Pentapetalae</taxon>
        <taxon>asterids</taxon>
        <taxon>campanulids</taxon>
        <taxon>Asterales</taxon>
        <taxon>Asteraceae</taxon>
        <taxon>Asteroideae</taxon>
        <taxon>Anthemideae</taxon>
        <taxon>Anthemidinae</taxon>
        <taxon>Tanacetum</taxon>
    </lineage>
</organism>
<accession>A0ABQ5DHH8</accession>
<protein>
    <submittedName>
        <fullName evidence="1">Uncharacterized protein</fullName>
    </submittedName>
</protein>
<evidence type="ECO:0000313" key="2">
    <source>
        <dbReference type="Proteomes" id="UP001151760"/>
    </source>
</evidence>
<proteinExistence type="predicted"/>
<dbReference type="Proteomes" id="UP001151760">
    <property type="component" value="Unassembled WGS sequence"/>
</dbReference>
<dbReference type="EMBL" id="BQNB010015248">
    <property type="protein sequence ID" value="GJT37738.1"/>
    <property type="molecule type" value="Genomic_DNA"/>
</dbReference>
<reference evidence="1" key="2">
    <citation type="submission" date="2022-01" db="EMBL/GenBank/DDBJ databases">
        <authorList>
            <person name="Yamashiro T."/>
            <person name="Shiraishi A."/>
            <person name="Satake H."/>
            <person name="Nakayama K."/>
        </authorList>
    </citation>
    <scope>NUCLEOTIDE SEQUENCE</scope>
</reference>